<name>A0A1E5XW86_9HYPH</name>
<reference evidence="7 8" key="1">
    <citation type="journal article" date="2015" name="Genome Announc.">
        <title>Genome Assemblies of Three Soil-Associated Devosia species: D. insulae, D. limi, and D. soli.</title>
        <authorList>
            <person name="Hassan Y.I."/>
            <person name="Lepp D."/>
            <person name="Zhou T."/>
        </authorList>
    </citation>
    <scope>NUCLEOTIDE SEQUENCE [LARGE SCALE GENOMIC DNA]</scope>
    <source>
        <strain evidence="7 8">DS-56</strain>
    </source>
</reference>
<feature type="domain" description="HTH gntR-type" evidence="6">
    <location>
        <begin position="20"/>
        <end position="88"/>
    </location>
</feature>
<dbReference type="PANTHER" id="PTHR46577:SF1">
    <property type="entry name" value="HTH-TYPE TRANSCRIPTIONAL REGULATORY PROTEIN GABR"/>
    <property type="match status" value="1"/>
</dbReference>
<sequence length="465" mass="51121">MELSSRHIELLIAVDRDGSEPMRAQLERQLRDSVRSGSLRPGAELPSTRDLAQHLGISRPLVMEAYAQLAAEGYLALRQGAVPRVADTAPRLERREFPPELFTTAIYRYDFRPGIPDLSTFPSRLWLKAVDAALKTMTSSNFGYAQRFGVWPLRQALADYLGRVRGVSADPRQILVTGGFEQARGFLARALRRRGVTQLAVEEPGYASYDAWLEAGLSLIPIPVDEDGIDVAALSRSAAQAVLLTPAHQSPTGVVLSGARRLALTSWLRSHNAIAIEDDYDGEFRYDRAPVGALQGLAPDVVVYAGTASKTLAPALRLGWLVAPADLLPGLERELLLMDYGRSRIDQFALAHFIASGDYGRHLRRMRGVYRDRREALLAAISAELPEGEVSGISAGLHATVRFRRRLNEAAIRESAIKRDIGVAFMRRLYLGVAPEASTLLLSYANMPEAVLRTAFRTLVGLLDT</sequence>
<keyword evidence="3" id="KW-0805">Transcription regulation</keyword>
<evidence type="ECO:0000256" key="5">
    <source>
        <dbReference type="ARBA" id="ARBA00023163"/>
    </source>
</evidence>
<evidence type="ECO:0000256" key="2">
    <source>
        <dbReference type="ARBA" id="ARBA00022898"/>
    </source>
</evidence>
<dbReference type="SUPFAM" id="SSF53383">
    <property type="entry name" value="PLP-dependent transferases"/>
    <property type="match status" value="1"/>
</dbReference>
<dbReference type="Gene3D" id="3.40.640.10">
    <property type="entry name" value="Type I PLP-dependent aspartate aminotransferase-like (Major domain)"/>
    <property type="match status" value="1"/>
</dbReference>
<keyword evidence="5" id="KW-0804">Transcription</keyword>
<dbReference type="PRINTS" id="PR00035">
    <property type="entry name" value="HTHGNTR"/>
</dbReference>
<organism evidence="7 8">
    <name type="scientific">Devosia insulae DS-56</name>
    <dbReference type="NCBI Taxonomy" id="1116389"/>
    <lineage>
        <taxon>Bacteria</taxon>
        <taxon>Pseudomonadati</taxon>
        <taxon>Pseudomonadota</taxon>
        <taxon>Alphaproteobacteria</taxon>
        <taxon>Hyphomicrobiales</taxon>
        <taxon>Devosiaceae</taxon>
        <taxon>Devosia</taxon>
    </lineage>
</organism>
<dbReference type="Pfam" id="PF00155">
    <property type="entry name" value="Aminotran_1_2"/>
    <property type="match status" value="1"/>
</dbReference>
<dbReference type="PANTHER" id="PTHR46577">
    <property type="entry name" value="HTH-TYPE TRANSCRIPTIONAL REGULATORY PROTEIN GABR"/>
    <property type="match status" value="1"/>
</dbReference>
<dbReference type="InterPro" id="IPR000524">
    <property type="entry name" value="Tscrpt_reg_HTH_GntR"/>
</dbReference>
<dbReference type="InterPro" id="IPR051446">
    <property type="entry name" value="HTH_trans_reg/aminotransferase"/>
</dbReference>
<comment type="similarity">
    <text evidence="1">In the C-terminal section; belongs to the class-I pyridoxal-phosphate-dependent aminotransferase family.</text>
</comment>
<keyword evidence="8" id="KW-1185">Reference proteome</keyword>
<evidence type="ECO:0000256" key="1">
    <source>
        <dbReference type="ARBA" id="ARBA00005384"/>
    </source>
</evidence>
<dbReference type="InterPro" id="IPR036390">
    <property type="entry name" value="WH_DNA-bd_sf"/>
</dbReference>
<keyword evidence="4" id="KW-0238">DNA-binding</keyword>
<dbReference type="SMART" id="SM00345">
    <property type="entry name" value="HTH_GNTR"/>
    <property type="match status" value="1"/>
</dbReference>
<dbReference type="Proteomes" id="UP000095463">
    <property type="component" value="Unassembled WGS sequence"/>
</dbReference>
<dbReference type="InterPro" id="IPR036388">
    <property type="entry name" value="WH-like_DNA-bd_sf"/>
</dbReference>
<keyword evidence="2" id="KW-0663">Pyridoxal phosphate</keyword>
<dbReference type="Pfam" id="PF00392">
    <property type="entry name" value="GntR"/>
    <property type="match status" value="1"/>
</dbReference>
<dbReference type="InterPro" id="IPR015421">
    <property type="entry name" value="PyrdxlP-dep_Trfase_major"/>
</dbReference>
<proteinExistence type="inferred from homology"/>
<comment type="caution">
    <text evidence="7">The sequence shown here is derived from an EMBL/GenBank/DDBJ whole genome shotgun (WGS) entry which is preliminary data.</text>
</comment>
<dbReference type="InterPro" id="IPR004839">
    <property type="entry name" value="Aminotransferase_I/II_large"/>
</dbReference>
<dbReference type="Gene3D" id="1.10.10.10">
    <property type="entry name" value="Winged helix-like DNA-binding domain superfamily/Winged helix DNA-binding domain"/>
    <property type="match status" value="1"/>
</dbReference>
<dbReference type="AlphaFoldDB" id="A0A1E5XW86"/>
<gene>
    <name evidence="7" type="ORF">VW23_009625</name>
</gene>
<dbReference type="GO" id="GO:0030170">
    <property type="term" value="F:pyridoxal phosphate binding"/>
    <property type="evidence" value="ECO:0007669"/>
    <property type="project" value="InterPro"/>
</dbReference>
<evidence type="ECO:0000313" key="7">
    <source>
        <dbReference type="EMBL" id="OEO32840.1"/>
    </source>
</evidence>
<dbReference type="InterPro" id="IPR015424">
    <property type="entry name" value="PyrdxlP-dep_Trfase"/>
</dbReference>
<protein>
    <recommendedName>
        <fullName evidence="6">HTH gntR-type domain-containing protein</fullName>
    </recommendedName>
</protein>
<evidence type="ECO:0000259" key="6">
    <source>
        <dbReference type="PROSITE" id="PS50949"/>
    </source>
</evidence>
<dbReference type="GO" id="GO:0003677">
    <property type="term" value="F:DNA binding"/>
    <property type="evidence" value="ECO:0007669"/>
    <property type="project" value="UniProtKB-KW"/>
</dbReference>
<evidence type="ECO:0000256" key="4">
    <source>
        <dbReference type="ARBA" id="ARBA00023125"/>
    </source>
</evidence>
<accession>A0A1E5XW86</accession>
<dbReference type="GO" id="GO:0003700">
    <property type="term" value="F:DNA-binding transcription factor activity"/>
    <property type="evidence" value="ECO:0007669"/>
    <property type="project" value="InterPro"/>
</dbReference>
<dbReference type="CDD" id="cd00609">
    <property type="entry name" value="AAT_like"/>
    <property type="match status" value="1"/>
</dbReference>
<dbReference type="PROSITE" id="PS50949">
    <property type="entry name" value="HTH_GNTR"/>
    <property type="match status" value="1"/>
</dbReference>
<dbReference type="CDD" id="cd07377">
    <property type="entry name" value="WHTH_GntR"/>
    <property type="match status" value="1"/>
</dbReference>
<dbReference type="SUPFAM" id="SSF46785">
    <property type="entry name" value="Winged helix' DNA-binding domain"/>
    <property type="match status" value="1"/>
</dbReference>
<evidence type="ECO:0000313" key="8">
    <source>
        <dbReference type="Proteomes" id="UP000095463"/>
    </source>
</evidence>
<evidence type="ECO:0000256" key="3">
    <source>
        <dbReference type="ARBA" id="ARBA00023015"/>
    </source>
</evidence>
<dbReference type="EMBL" id="LAJE02000052">
    <property type="protein sequence ID" value="OEO32840.1"/>
    <property type="molecule type" value="Genomic_DNA"/>
</dbReference>